<dbReference type="InterPro" id="IPR000742">
    <property type="entry name" value="EGF"/>
</dbReference>
<feature type="coiled-coil region" evidence="10">
    <location>
        <begin position="460"/>
        <end position="490"/>
    </location>
</feature>
<evidence type="ECO:0000259" key="11">
    <source>
        <dbReference type="PROSITE" id="PS50027"/>
    </source>
</evidence>
<dbReference type="PROSITE" id="PS50027">
    <property type="entry name" value="EGF_LAM_2"/>
    <property type="match status" value="1"/>
</dbReference>
<dbReference type="Proteomes" id="UP000292052">
    <property type="component" value="Unassembled WGS sequence"/>
</dbReference>
<dbReference type="Pfam" id="PF00053">
    <property type="entry name" value="EGF_laminin"/>
    <property type="match status" value="2"/>
</dbReference>
<reference evidence="12 13" key="1">
    <citation type="submission" date="2017-03" db="EMBL/GenBank/DDBJ databases">
        <title>Genome of the blue death feigning beetle - Asbolus verrucosus.</title>
        <authorList>
            <person name="Rider S.D."/>
        </authorList>
    </citation>
    <scope>NUCLEOTIDE SEQUENCE [LARGE SCALE GENOMIC DNA]</scope>
    <source>
        <strain evidence="12">Butters</strain>
        <tissue evidence="12">Head and leg muscle</tissue>
    </source>
</reference>
<dbReference type="GO" id="GO:0009888">
    <property type="term" value="P:tissue development"/>
    <property type="evidence" value="ECO:0007669"/>
    <property type="project" value="TreeGrafter"/>
</dbReference>
<dbReference type="SUPFAM" id="SSF57997">
    <property type="entry name" value="Tropomyosin"/>
    <property type="match status" value="1"/>
</dbReference>
<protein>
    <submittedName>
        <fullName evidence="12">Laminin EGF, Prominin, and/or AAA 13 domain containing protein</fullName>
    </submittedName>
</protein>
<dbReference type="STRING" id="1661398.A0A482V9H5"/>
<proteinExistence type="predicted"/>
<dbReference type="GO" id="GO:0048731">
    <property type="term" value="P:system development"/>
    <property type="evidence" value="ECO:0007669"/>
    <property type="project" value="UniProtKB-ARBA"/>
</dbReference>
<dbReference type="PROSITE" id="PS00022">
    <property type="entry name" value="EGF_1"/>
    <property type="match status" value="1"/>
</dbReference>
<dbReference type="InterPro" id="IPR056558">
    <property type="entry name" value="LAMB1-4_helical"/>
</dbReference>
<evidence type="ECO:0000256" key="3">
    <source>
        <dbReference type="ARBA" id="ARBA00022530"/>
    </source>
</evidence>
<dbReference type="PANTHER" id="PTHR10574">
    <property type="entry name" value="NETRIN/LAMININ-RELATED"/>
    <property type="match status" value="1"/>
</dbReference>
<evidence type="ECO:0000256" key="7">
    <source>
        <dbReference type="ARBA" id="ARBA00023180"/>
    </source>
</evidence>
<accession>A0A482V9H5</accession>
<keyword evidence="13" id="KW-1185">Reference proteome</keyword>
<dbReference type="EMBL" id="QDEB01124777">
    <property type="protein sequence ID" value="RZB39836.1"/>
    <property type="molecule type" value="Genomic_DNA"/>
</dbReference>
<organism evidence="12 13">
    <name type="scientific">Asbolus verrucosus</name>
    <name type="common">Desert ironclad beetle</name>
    <dbReference type="NCBI Taxonomy" id="1661398"/>
    <lineage>
        <taxon>Eukaryota</taxon>
        <taxon>Metazoa</taxon>
        <taxon>Ecdysozoa</taxon>
        <taxon>Arthropoda</taxon>
        <taxon>Hexapoda</taxon>
        <taxon>Insecta</taxon>
        <taxon>Pterygota</taxon>
        <taxon>Neoptera</taxon>
        <taxon>Endopterygota</taxon>
        <taxon>Coleoptera</taxon>
        <taxon>Polyphaga</taxon>
        <taxon>Cucujiformia</taxon>
        <taxon>Tenebrionidae</taxon>
        <taxon>Pimeliinae</taxon>
        <taxon>Asbolus</taxon>
    </lineage>
</organism>
<dbReference type="InterPro" id="IPR050440">
    <property type="entry name" value="Laminin/Netrin_ECM"/>
</dbReference>
<keyword evidence="3" id="KW-0272">Extracellular matrix</keyword>
<dbReference type="GO" id="GO:0009887">
    <property type="term" value="P:animal organ morphogenesis"/>
    <property type="evidence" value="ECO:0007669"/>
    <property type="project" value="TreeGrafter"/>
</dbReference>
<gene>
    <name evidence="12" type="ORF">BDFB_000215</name>
</gene>
<dbReference type="OrthoDB" id="5985440at2759"/>
<keyword evidence="8 9" id="KW-0424">Laminin EGF-like domain</keyword>
<evidence type="ECO:0000256" key="10">
    <source>
        <dbReference type="SAM" id="Coils"/>
    </source>
</evidence>
<dbReference type="Gene3D" id="2.10.25.10">
    <property type="entry name" value="Laminin"/>
    <property type="match status" value="2"/>
</dbReference>
<dbReference type="PRINTS" id="PR00011">
    <property type="entry name" value="EGFLAMININ"/>
</dbReference>
<dbReference type="PANTHER" id="PTHR10574:SF406">
    <property type="entry name" value="LAMININ SUBUNIT ALPHA 5"/>
    <property type="match status" value="1"/>
</dbReference>
<evidence type="ECO:0000256" key="4">
    <source>
        <dbReference type="ARBA" id="ARBA00022737"/>
    </source>
</evidence>
<evidence type="ECO:0000256" key="8">
    <source>
        <dbReference type="ARBA" id="ARBA00023292"/>
    </source>
</evidence>
<feature type="coiled-coil region" evidence="10">
    <location>
        <begin position="643"/>
        <end position="670"/>
    </location>
</feature>
<dbReference type="SUPFAM" id="SSF57196">
    <property type="entry name" value="EGF/Laminin"/>
    <property type="match status" value="2"/>
</dbReference>
<feature type="domain" description="Laminin EGF-like" evidence="11">
    <location>
        <begin position="41"/>
        <end position="87"/>
    </location>
</feature>
<keyword evidence="6 9" id="KW-1015">Disulfide bond</keyword>
<feature type="disulfide bond" evidence="9">
    <location>
        <begin position="62"/>
        <end position="71"/>
    </location>
</feature>
<dbReference type="SMART" id="SM00180">
    <property type="entry name" value="EGF_Lam"/>
    <property type="match status" value="2"/>
</dbReference>
<comment type="caution">
    <text evidence="9">Lacks conserved residue(s) required for the propagation of feature annotation.</text>
</comment>
<dbReference type="FunFam" id="2.10.25.10:FF:000135">
    <property type="entry name" value="Laminin subunit beta 4"/>
    <property type="match status" value="1"/>
</dbReference>
<evidence type="ECO:0000313" key="12">
    <source>
        <dbReference type="EMBL" id="RZB39836.1"/>
    </source>
</evidence>
<dbReference type="PROSITE" id="PS01248">
    <property type="entry name" value="EGF_LAM_1"/>
    <property type="match status" value="1"/>
</dbReference>
<keyword evidence="5 10" id="KW-0175">Coiled coil</keyword>
<sequence length="682" mass="76337">MKLRPDTFDGQCECKPGFGGRQCNECMAKFFGDPKVECRECKCDVRGSKSLQCDMKTGACRCLPGIGGYNCNECDRGYLGLAPDCIPCGECFDNWDRILQETKNQTLKMIERAGDIKKVGATGAYTKEFDDMQFQIDEIEQLLSNTHEVNVDAIEQELQNLRSKINKTETGSLKELDLSIASTKEKILLTELKLNSLKQRIDDLKNKTKELEMNGTQLQEANVQGALTLIQEAKKKADMAAGKAERIQISIDYAERQIKATESNINETAENFKQQLQNNEKKLEDLRTKLSSLKQVMPELNELICDGRGDPCDSICGGAGCGTCGASIPCEDGAKQQAETALSLANSTEAALRNKEAIANDFVRNVSQINTNETRNIAQNTFDKARAILIEYNNTVNSANNLENEIRDFLAQNNTKPEDIKKLADQVLAKKIHLEPDEITTLANQIKDAVSRLTDIDSIIKDTRDDLRRVNQLKENAENAKSNATDILSEAAHINKTLEDISEAQANAQIAIKKALDDISTVNTLLDTIGDVTKTAQNKTSTTTNDIKRLEDQLNQLQRNITDNGIYAERVANESENILQKAKEAYSGFNDLQTKYSQTQKKLNMNLNKVQSSKQRAHDLVNRALKLYATVTKTGENISKLELNSQENHLKSLEAQLQELLRRMDGYTKKIQERLNYYKMCN</sequence>
<dbReference type="Pfam" id="PF23219">
    <property type="entry name" value="LAMB1"/>
    <property type="match status" value="1"/>
</dbReference>
<feature type="coiled-coil region" evidence="10">
    <location>
        <begin position="144"/>
        <end position="303"/>
    </location>
</feature>
<comment type="caution">
    <text evidence="12">The sequence shown here is derived from an EMBL/GenBank/DDBJ whole genome shotgun (WGS) entry which is preliminary data.</text>
</comment>
<evidence type="ECO:0000256" key="6">
    <source>
        <dbReference type="ARBA" id="ARBA00023157"/>
    </source>
</evidence>
<name>A0A482V9H5_ASBVE</name>
<evidence type="ECO:0000313" key="13">
    <source>
        <dbReference type="Proteomes" id="UP000292052"/>
    </source>
</evidence>
<evidence type="ECO:0000256" key="1">
    <source>
        <dbReference type="ARBA" id="ARBA00004498"/>
    </source>
</evidence>
<dbReference type="CDD" id="cd00055">
    <property type="entry name" value="EGF_Lam"/>
    <property type="match status" value="2"/>
</dbReference>
<keyword evidence="7" id="KW-0325">Glycoprotein</keyword>
<dbReference type="InterPro" id="IPR002049">
    <property type="entry name" value="LE_dom"/>
</dbReference>
<evidence type="ECO:0000256" key="2">
    <source>
        <dbReference type="ARBA" id="ARBA00022525"/>
    </source>
</evidence>
<evidence type="ECO:0000256" key="9">
    <source>
        <dbReference type="PROSITE-ProRule" id="PRU00460"/>
    </source>
</evidence>
<feature type="disulfide bond" evidence="9">
    <location>
        <begin position="43"/>
        <end position="60"/>
    </location>
</feature>
<keyword evidence="2" id="KW-0964">Secreted</keyword>
<comment type="subcellular location">
    <subcellularLocation>
        <location evidence="1">Secreted</location>
        <location evidence="1">Extracellular space</location>
        <location evidence="1">Extracellular matrix</location>
    </subcellularLocation>
</comment>
<evidence type="ECO:0000256" key="5">
    <source>
        <dbReference type="ARBA" id="ARBA00023054"/>
    </source>
</evidence>
<dbReference type="AlphaFoldDB" id="A0A482V9H5"/>
<feature type="disulfide bond" evidence="9">
    <location>
        <begin position="41"/>
        <end position="53"/>
    </location>
</feature>
<keyword evidence="4" id="KW-0677">Repeat</keyword>